<dbReference type="InterPro" id="IPR008538">
    <property type="entry name" value="Uma2"/>
</dbReference>
<sequence>MTISETDRLHSQLSRFEDMFHGYRTEIVEGNIVMSPLRPFHNRTILEVWSQLKAQLGDDWSCVSDVAFPFSDEFEFCPDLAVIPAVEEARNVTAYSPDLIELVIEVVSPSSIRHDYEVKSRQYAARGLAHYLIFDPRAGHLVTRWNPGPDGYRGSDTIPYGGKAVVETDLGKLTVDTGALPVDPEHST</sequence>
<keyword evidence="2" id="KW-0255">Endonuclease</keyword>
<comment type="caution">
    <text evidence="2">The sequence shown here is derived from an EMBL/GenBank/DDBJ whole genome shotgun (WGS) entry which is preliminary data.</text>
</comment>
<keyword evidence="2" id="KW-0378">Hydrolase</keyword>
<dbReference type="SUPFAM" id="SSF52980">
    <property type="entry name" value="Restriction endonuclease-like"/>
    <property type="match status" value="1"/>
</dbReference>
<name>A0ABT6RN81_9ACTN</name>
<proteinExistence type="predicted"/>
<reference evidence="2 3" key="1">
    <citation type="submission" date="2023-05" db="EMBL/GenBank/DDBJ databases">
        <title>Draft genome sequence of Streptomyces sp. B-S-A8 isolated from a cave soil in Thailand.</title>
        <authorList>
            <person name="Chamroensaksri N."/>
            <person name="Muangham S."/>
        </authorList>
    </citation>
    <scope>NUCLEOTIDE SEQUENCE [LARGE SCALE GENOMIC DNA]</scope>
    <source>
        <strain evidence="2 3">B-S-A8</strain>
    </source>
</reference>
<feature type="domain" description="Putative restriction endonuclease" evidence="1">
    <location>
        <begin position="18"/>
        <end position="153"/>
    </location>
</feature>
<evidence type="ECO:0000259" key="1">
    <source>
        <dbReference type="Pfam" id="PF05685"/>
    </source>
</evidence>
<dbReference type="Gene3D" id="3.90.1570.10">
    <property type="entry name" value="tt1808, chain A"/>
    <property type="match status" value="1"/>
</dbReference>
<keyword evidence="3" id="KW-1185">Reference proteome</keyword>
<accession>A0ABT6RN81</accession>
<dbReference type="InterPro" id="IPR011335">
    <property type="entry name" value="Restrct_endonuc-II-like"/>
</dbReference>
<dbReference type="Proteomes" id="UP001224661">
    <property type="component" value="Unassembled WGS sequence"/>
</dbReference>
<evidence type="ECO:0000313" key="3">
    <source>
        <dbReference type="Proteomes" id="UP001224661"/>
    </source>
</evidence>
<dbReference type="RefSeq" id="WP_282511354.1">
    <property type="nucleotide sequence ID" value="NZ_JASCIR010000003.1"/>
</dbReference>
<dbReference type="CDD" id="cd06260">
    <property type="entry name" value="DUF820-like"/>
    <property type="match status" value="1"/>
</dbReference>
<gene>
    <name evidence="2" type="ORF">QIS99_06520</name>
</gene>
<dbReference type="InterPro" id="IPR012296">
    <property type="entry name" value="Nuclease_put_TT1808"/>
</dbReference>
<dbReference type="PANTHER" id="PTHR35400">
    <property type="entry name" value="SLR1083 PROTEIN"/>
    <property type="match status" value="1"/>
</dbReference>
<dbReference type="Pfam" id="PF05685">
    <property type="entry name" value="Uma2"/>
    <property type="match status" value="1"/>
</dbReference>
<keyword evidence="2" id="KW-0540">Nuclease</keyword>
<dbReference type="GO" id="GO:0004519">
    <property type="term" value="F:endonuclease activity"/>
    <property type="evidence" value="ECO:0007669"/>
    <property type="project" value="UniProtKB-KW"/>
</dbReference>
<dbReference type="PANTHER" id="PTHR35400:SF3">
    <property type="entry name" value="SLL1072 PROTEIN"/>
    <property type="match status" value="1"/>
</dbReference>
<protein>
    <submittedName>
        <fullName evidence="2">Uma2 family endonuclease</fullName>
    </submittedName>
</protein>
<dbReference type="EMBL" id="JASCIR010000003">
    <property type="protein sequence ID" value="MDI3385873.1"/>
    <property type="molecule type" value="Genomic_DNA"/>
</dbReference>
<organism evidence="2 3">
    <name type="scientific">Streptomyces solicavernae</name>
    <dbReference type="NCBI Taxonomy" id="3043614"/>
    <lineage>
        <taxon>Bacteria</taxon>
        <taxon>Bacillati</taxon>
        <taxon>Actinomycetota</taxon>
        <taxon>Actinomycetes</taxon>
        <taxon>Kitasatosporales</taxon>
        <taxon>Streptomycetaceae</taxon>
        <taxon>Streptomyces</taxon>
    </lineage>
</organism>
<evidence type="ECO:0000313" key="2">
    <source>
        <dbReference type="EMBL" id="MDI3385873.1"/>
    </source>
</evidence>